<evidence type="ECO:0000256" key="3">
    <source>
        <dbReference type="RuleBase" id="RU003718"/>
    </source>
</evidence>
<evidence type="ECO:0000256" key="4">
    <source>
        <dbReference type="RuleBase" id="RU362057"/>
    </source>
</evidence>
<comment type="similarity">
    <text evidence="1 3">Belongs to the UDP-glycosyltransferase family.</text>
</comment>
<dbReference type="GO" id="GO:0035251">
    <property type="term" value="F:UDP-glucosyltransferase activity"/>
    <property type="evidence" value="ECO:0007669"/>
    <property type="project" value="TreeGrafter"/>
</dbReference>
<evidence type="ECO:0000313" key="5">
    <source>
        <dbReference type="EMBL" id="GER36838.1"/>
    </source>
</evidence>
<dbReference type="CDD" id="cd03784">
    <property type="entry name" value="GT1_Gtf-like"/>
    <property type="match status" value="1"/>
</dbReference>
<dbReference type="PROSITE" id="PS00375">
    <property type="entry name" value="UDPGT"/>
    <property type="match status" value="1"/>
</dbReference>
<evidence type="ECO:0000256" key="1">
    <source>
        <dbReference type="ARBA" id="ARBA00009995"/>
    </source>
</evidence>
<keyword evidence="6" id="KW-1185">Reference proteome</keyword>
<dbReference type="Proteomes" id="UP000325081">
    <property type="component" value="Unassembled WGS sequence"/>
</dbReference>
<keyword evidence="2 3" id="KW-0808">Transferase</keyword>
<protein>
    <recommendedName>
        <fullName evidence="4">Glycosyltransferase</fullName>
        <ecNumber evidence="4">2.4.1.-</ecNumber>
    </recommendedName>
</protein>
<dbReference type="AlphaFoldDB" id="A0A5A7PW23"/>
<reference evidence="6" key="1">
    <citation type="journal article" date="2019" name="Curr. Biol.">
        <title>Genome Sequence of Striga asiatica Provides Insight into the Evolution of Plant Parasitism.</title>
        <authorList>
            <person name="Yoshida S."/>
            <person name="Kim S."/>
            <person name="Wafula E.K."/>
            <person name="Tanskanen J."/>
            <person name="Kim Y.M."/>
            <person name="Honaas L."/>
            <person name="Yang Z."/>
            <person name="Spallek T."/>
            <person name="Conn C.E."/>
            <person name="Ichihashi Y."/>
            <person name="Cheong K."/>
            <person name="Cui S."/>
            <person name="Der J.P."/>
            <person name="Gundlach H."/>
            <person name="Jiao Y."/>
            <person name="Hori C."/>
            <person name="Ishida J.K."/>
            <person name="Kasahara H."/>
            <person name="Kiba T."/>
            <person name="Kim M.S."/>
            <person name="Koo N."/>
            <person name="Laohavisit A."/>
            <person name="Lee Y.H."/>
            <person name="Lumba S."/>
            <person name="McCourt P."/>
            <person name="Mortimer J.C."/>
            <person name="Mutuku J.M."/>
            <person name="Nomura T."/>
            <person name="Sasaki-Sekimoto Y."/>
            <person name="Seto Y."/>
            <person name="Wang Y."/>
            <person name="Wakatake T."/>
            <person name="Sakakibara H."/>
            <person name="Demura T."/>
            <person name="Yamaguchi S."/>
            <person name="Yoneyama K."/>
            <person name="Manabe R.I."/>
            <person name="Nelson D.C."/>
            <person name="Schulman A.H."/>
            <person name="Timko M.P."/>
            <person name="dePamphilis C.W."/>
            <person name="Choi D."/>
            <person name="Shirasu K."/>
        </authorList>
    </citation>
    <scope>NUCLEOTIDE SEQUENCE [LARGE SCALE GENOMIC DNA]</scope>
    <source>
        <strain evidence="6">cv. UVA1</strain>
    </source>
</reference>
<dbReference type="Pfam" id="PF00201">
    <property type="entry name" value="UDPGT"/>
    <property type="match status" value="1"/>
</dbReference>
<dbReference type="EMBL" id="BKCP01005228">
    <property type="protein sequence ID" value="GER36838.1"/>
    <property type="molecule type" value="Genomic_DNA"/>
</dbReference>
<gene>
    <name evidence="5" type="ORF">STAS_13211</name>
</gene>
<proteinExistence type="inferred from homology"/>
<comment type="caution">
    <text evidence="5">The sequence shown here is derived from an EMBL/GenBank/DDBJ whole genome shotgun (WGS) entry which is preliminary data.</text>
</comment>
<dbReference type="OrthoDB" id="5835829at2759"/>
<keyword evidence="3" id="KW-0328">Glycosyltransferase</keyword>
<dbReference type="InterPro" id="IPR002213">
    <property type="entry name" value="UDP_glucos_trans"/>
</dbReference>
<accession>A0A5A7PW23</accession>
<dbReference type="PANTHER" id="PTHR48047:SF182">
    <property type="entry name" value="GLYCOSYLTRANSFERASE"/>
    <property type="match status" value="1"/>
</dbReference>
<sequence>MDSKPEQLHFILIPLMSQSHIIPLTDFAKILALRGACVSIITTPLNAARYDGVAQHAAAHNLKIHMIPIEFPGRAVGLPDGCENMDGLNSLDMSREFFRACQMLQGPLESIIQGLSSKPSCIVSTNAIPWTQKVADKFKIPRYNFETVSCFTLLCSRRIEGSAVPERGSFPVPNIPHDIELTAAQLPMGQKEGPNGMQDVLDEIKWARDSARGTLVNTFHELEPWYFENYRALVGNLWCVGPVSLCNVGVDEKSTRGDRAGYGPGPDCLAWLEAMGPRSVVYACFGSLCRIRAEQTKEIGLGLERSGLSEEVERWLGEKGGFEERVRGRGLVVRGWAPQVLILSHPSVGAFLTHCGWNSTLEGVCAGVPMVTWPMFAEQFYNEKFVVGVLGVGVRVGVETGGEWVGWDRVRSAVEEVMDGGEEGVGRPGGWRGMRLGKGARLV</sequence>
<dbReference type="PANTHER" id="PTHR48047">
    <property type="entry name" value="GLYCOSYLTRANSFERASE"/>
    <property type="match status" value="1"/>
</dbReference>
<name>A0A5A7PW23_STRAF</name>
<dbReference type="EC" id="2.4.1.-" evidence="4"/>
<evidence type="ECO:0000256" key="2">
    <source>
        <dbReference type="ARBA" id="ARBA00022679"/>
    </source>
</evidence>
<organism evidence="5 6">
    <name type="scientific">Striga asiatica</name>
    <name type="common">Asiatic witchweed</name>
    <name type="synonym">Buchnera asiatica</name>
    <dbReference type="NCBI Taxonomy" id="4170"/>
    <lineage>
        <taxon>Eukaryota</taxon>
        <taxon>Viridiplantae</taxon>
        <taxon>Streptophyta</taxon>
        <taxon>Embryophyta</taxon>
        <taxon>Tracheophyta</taxon>
        <taxon>Spermatophyta</taxon>
        <taxon>Magnoliopsida</taxon>
        <taxon>eudicotyledons</taxon>
        <taxon>Gunneridae</taxon>
        <taxon>Pentapetalae</taxon>
        <taxon>asterids</taxon>
        <taxon>lamiids</taxon>
        <taxon>Lamiales</taxon>
        <taxon>Orobanchaceae</taxon>
        <taxon>Buchnereae</taxon>
        <taxon>Striga</taxon>
    </lineage>
</organism>
<evidence type="ECO:0000313" key="6">
    <source>
        <dbReference type="Proteomes" id="UP000325081"/>
    </source>
</evidence>
<dbReference type="SUPFAM" id="SSF53756">
    <property type="entry name" value="UDP-Glycosyltransferase/glycogen phosphorylase"/>
    <property type="match status" value="1"/>
</dbReference>
<dbReference type="FunFam" id="3.40.50.2000:FF:000431">
    <property type="entry name" value="UDP-glycosyltransferase 90A1"/>
    <property type="match status" value="1"/>
</dbReference>
<dbReference type="Gene3D" id="3.40.50.2000">
    <property type="entry name" value="Glycogen Phosphorylase B"/>
    <property type="match status" value="2"/>
</dbReference>
<dbReference type="InterPro" id="IPR035595">
    <property type="entry name" value="UDP_glycos_trans_CS"/>
</dbReference>